<protein>
    <submittedName>
        <fullName evidence="1">Uncharacterized protein</fullName>
    </submittedName>
</protein>
<dbReference type="EMBL" id="JANBPW010001635">
    <property type="protein sequence ID" value="KAJ1943737.1"/>
    <property type="molecule type" value="Genomic_DNA"/>
</dbReference>
<evidence type="ECO:0000313" key="1">
    <source>
        <dbReference type="EMBL" id="KAJ1943737.1"/>
    </source>
</evidence>
<comment type="caution">
    <text evidence="1">The sequence shown here is derived from an EMBL/GenBank/DDBJ whole genome shotgun (WGS) entry which is preliminary data.</text>
</comment>
<dbReference type="Proteomes" id="UP001150603">
    <property type="component" value="Unassembled WGS sequence"/>
</dbReference>
<organism evidence="1 2">
    <name type="scientific">Linderina macrospora</name>
    <dbReference type="NCBI Taxonomy" id="4868"/>
    <lineage>
        <taxon>Eukaryota</taxon>
        <taxon>Fungi</taxon>
        <taxon>Fungi incertae sedis</taxon>
        <taxon>Zoopagomycota</taxon>
        <taxon>Kickxellomycotina</taxon>
        <taxon>Kickxellomycetes</taxon>
        <taxon>Kickxellales</taxon>
        <taxon>Kickxellaceae</taxon>
        <taxon>Linderina</taxon>
    </lineage>
</organism>
<reference evidence="1" key="1">
    <citation type="submission" date="2022-07" db="EMBL/GenBank/DDBJ databases">
        <title>Phylogenomic reconstructions and comparative analyses of Kickxellomycotina fungi.</title>
        <authorList>
            <person name="Reynolds N.K."/>
            <person name="Stajich J.E."/>
            <person name="Barry K."/>
            <person name="Grigoriev I.V."/>
            <person name="Crous P."/>
            <person name="Smith M.E."/>
        </authorList>
    </citation>
    <scope>NUCLEOTIDE SEQUENCE</scope>
    <source>
        <strain evidence="1">NRRL 5244</strain>
    </source>
</reference>
<keyword evidence="2" id="KW-1185">Reference proteome</keyword>
<name>A0ACC1JAC7_9FUNG</name>
<sequence>MSSQITAAYTNANDSSKAFAVTSAEFSDIKGLVNALQATQTDVNTRLTELVDAEKARKAELLEKDEPKRQKAN</sequence>
<evidence type="ECO:0000313" key="2">
    <source>
        <dbReference type="Proteomes" id="UP001150603"/>
    </source>
</evidence>
<gene>
    <name evidence="1" type="ORF">FBU59_002815</name>
</gene>
<proteinExistence type="predicted"/>
<accession>A0ACC1JAC7</accession>